<evidence type="ECO:0000313" key="2">
    <source>
        <dbReference type="Proteomes" id="UP000614601"/>
    </source>
</evidence>
<gene>
    <name evidence="1" type="ORF">BOKJ2_LOCUS10181</name>
</gene>
<dbReference type="InterPro" id="IPR027268">
    <property type="entry name" value="Peptidase_M4/M1_CTD_sf"/>
</dbReference>
<comment type="caution">
    <text evidence="1">The sequence shown here is derived from an EMBL/GenBank/DDBJ whole genome shotgun (WGS) entry which is preliminary data.</text>
</comment>
<dbReference type="Gene3D" id="1.10.390.10">
    <property type="entry name" value="Neutral Protease Domain 2"/>
    <property type="match status" value="1"/>
</dbReference>
<dbReference type="AlphaFoldDB" id="A0A811L576"/>
<organism evidence="1 2">
    <name type="scientific">Bursaphelenchus okinawaensis</name>
    <dbReference type="NCBI Taxonomy" id="465554"/>
    <lineage>
        <taxon>Eukaryota</taxon>
        <taxon>Metazoa</taxon>
        <taxon>Ecdysozoa</taxon>
        <taxon>Nematoda</taxon>
        <taxon>Chromadorea</taxon>
        <taxon>Rhabditida</taxon>
        <taxon>Tylenchina</taxon>
        <taxon>Tylenchomorpha</taxon>
        <taxon>Aphelenchoidea</taxon>
        <taxon>Aphelenchoididae</taxon>
        <taxon>Bursaphelenchus</taxon>
    </lineage>
</organism>
<evidence type="ECO:0000313" key="1">
    <source>
        <dbReference type="EMBL" id="CAD5223411.1"/>
    </source>
</evidence>
<reference evidence="1" key="1">
    <citation type="submission" date="2020-09" db="EMBL/GenBank/DDBJ databases">
        <authorList>
            <person name="Kikuchi T."/>
        </authorList>
    </citation>
    <scope>NUCLEOTIDE SEQUENCE</scope>
    <source>
        <strain evidence="1">SH1</strain>
    </source>
</reference>
<protein>
    <submittedName>
        <fullName evidence="1">Uncharacterized protein</fullName>
    </submittedName>
</protein>
<dbReference type="SUPFAM" id="SSF55486">
    <property type="entry name" value="Metalloproteases ('zincins'), catalytic domain"/>
    <property type="match status" value="1"/>
</dbReference>
<proteinExistence type="predicted"/>
<keyword evidence="2" id="KW-1185">Reference proteome</keyword>
<dbReference type="EMBL" id="CAJFDH010000005">
    <property type="protein sequence ID" value="CAD5223411.1"/>
    <property type="molecule type" value="Genomic_DNA"/>
</dbReference>
<dbReference type="Proteomes" id="UP000614601">
    <property type="component" value="Unassembled WGS sequence"/>
</dbReference>
<name>A0A811L576_9BILA</name>
<dbReference type="EMBL" id="CAJFCW020000005">
    <property type="protein sequence ID" value="CAG9117785.1"/>
    <property type="molecule type" value="Genomic_DNA"/>
</dbReference>
<dbReference type="OrthoDB" id="10613900at2759"/>
<accession>A0A811L576</accession>
<sequence>MRRKWYSKSDFSFSKSKSIWNITFDSNVEKDDEFIIEFVYNATVCYNEEEYCGMKLVEYDIETFNEYNKKIVRHYLVTNTTTLSSVSSLLPVYTEIQDYDLELSITTKYDIITNGEENYKKGNNHEYHPIHLNSINDIFILIGNYVSYNSYTRNNIMVNCNVLSELANEKDTTCDIVNTVMTVIEDQLEKMDYNISIVRLPNTETSIWFGNILTLPYYTTTTSKLDNIEILWQKQIEITAAVLKYYFGNKVKGFDEQTRYLNQGVARYMAVKMLQQTMDSKEEMELLNDISQENIKNTVSNKIMALLFMLEEVYSKEILLKAIITYYNDNKGKTIYSEKLGMAFENAFSYQSVCRDRLSISDVIYSWLTNLNVDTNVYINENFTVSQSSNSYSDQKNIPLMYLKNGGKDVFYLKKFIDYYITTGFGKWSNKMATAFLKSLMYQHDQELYCGHFKNKKNYSNFKENDVYKSYSNTSKLLEEVATGIINSRPAETSVMLTKTLQTMYYSRSSSSNKFKNVFRNYIYGQVQMLSEKDKDWSVSHKYIKSLINNEAIKQKINEVKKRVSISTKSLISALNIKNDTLIFDNFMNTLDHDNLNSQVCVSVSNLNYQNYNYWKKLLQILHQKSLKVLYESTIKSIENGLQCLWIF</sequence>
<dbReference type="Proteomes" id="UP000783686">
    <property type="component" value="Unassembled WGS sequence"/>
</dbReference>